<feature type="region of interest" description="Disordered" evidence="1">
    <location>
        <begin position="151"/>
        <end position="171"/>
    </location>
</feature>
<protein>
    <submittedName>
        <fullName evidence="2">Uncharacterized protein</fullName>
    </submittedName>
</protein>
<name>A0A1X0NZE5_9TRYP</name>
<evidence type="ECO:0000313" key="3">
    <source>
        <dbReference type="Proteomes" id="UP000192257"/>
    </source>
</evidence>
<dbReference type="OrthoDB" id="273740at2759"/>
<feature type="region of interest" description="Disordered" evidence="1">
    <location>
        <begin position="1039"/>
        <end position="1059"/>
    </location>
</feature>
<dbReference type="RefSeq" id="XP_028883929.1">
    <property type="nucleotide sequence ID" value="XM_029024622.1"/>
</dbReference>
<feature type="region of interest" description="Disordered" evidence="1">
    <location>
        <begin position="850"/>
        <end position="885"/>
    </location>
</feature>
<keyword evidence="3" id="KW-1185">Reference proteome</keyword>
<organism evidence="2 3">
    <name type="scientific">Trypanosoma theileri</name>
    <dbReference type="NCBI Taxonomy" id="67003"/>
    <lineage>
        <taxon>Eukaryota</taxon>
        <taxon>Discoba</taxon>
        <taxon>Euglenozoa</taxon>
        <taxon>Kinetoplastea</taxon>
        <taxon>Metakinetoplastina</taxon>
        <taxon>Trypanosomatida</taxon>
        <taxon>Trypanosomatidae</taxon>
        <taxon>Trypanosoma</taxon>
    </lineage>
</organism>
<dbReference type="Proteomes" id="UP000192257">
    <property type="component" value="Unassembled WGS sequence"/>
</dbReference>
<feature type="compositionally biased region" description="Basic and acidic residues" evidence="1">
    <location>
        <begin position="151"/>
        <end position="165"/>
    </location>
</feature>
<sequence length="1474" mass="167060">MRRCISSLRLVLQQQYDSRTSARRHRGKKRNESSTVRSPARDDVGMTIPESRLRRNGVSLDVFDRSIEERSRDILGLDEDATNQRRTYGADFDRREVRFQGSSNDLRQFAEMAARAEATKKWNDSLQRQQDGECKEFLPLNAVAYVRQPKEEIQKEDGAPDETKKSVKSGSSALLHRALRHHSGEAFSMPSSILEKDISSVTTIDKNGGRTSLGTAVNDSTTIHQISESKRRAERRRRRLERVLGSEGNLHPCVHQGGCAVHAGATTLCPFVMYPSTVCVMWLRDGRCDDAVSGCCPWWHGNLAGTARTEISAHCLFHTAEDNPDLGGKQEQLLLVQESCTWMGTLLQMFWDLLTVDVAEEIQRKLSGKELSVEELQQYLEQVLSDGMGAVDLAVNFESSRGILTVERELGLSGLMAVENINNEEEETFDEMFTRQLTSMQNSHTQLLEGEMEEVEKKQQQQQGEEHQILHDSSEQRLRRVLSIFRGYITECDDNNNRSGSRIALCTPLTKWILCRAAQHYYDTHHKKKIVESTPQELFEEASTVLLQHRLEMFDIFSEGNDLSKNSHQWSAILLLQQATLLARIPASNRVSPITGATIQRSLLYKLLLLAHTKGNNTLWPGDTVHTQYINCWVFLQSFLSTISLRILRQSTSLFAFARSAIIGITRQLAQDVEEDFSHPLLRANGWLAWTDAQMFAPHQMENYTAIGYAQHHLPVIRHSFVVSALNVFLLHIGREASNTYQLHWSPLKAVLFSRGGDVDSPLESLERERRLYISSSVTSRNNASKRGIRLRQSIRPYAQEALAIFSALQDESNTVETRRQLLMEEFMMHRMEYQERTESDIARRRNKSITNTNTTTTTNKGNRNSTWASRKNRRNHHKNDESNGVECVDHLPPHGSVMVAADAVGHLLRLLLEGGWAYKSLRLAATALYTAQKPHEKNEKREKEEKEEMKEKKRGTGELWLQLDGVAIAAVAAVAMRLPAGGRLVRTVIGGRPLRDSTARRCLPVPNRADVHPQNGTIAAASGARILRAILALLSDDNNNSGNGKNSNSDRNNNHTQPIGVTARVMEVVVTQTPNSDREAHSNYERIAGMDPRTRVNDSVLLAQQYHWGRHHFARANGVAAAVWMDFVQSNITPLSGPTALALHKEMEQLPSLIEEHGFTLQPQWKHKYQQQISQSIRTIEELRTHLQQQDQHSSEHATPTNASYQQRGYMWYVSRVLATHVTDSNSLHRMRWAVVSGVLLAINDDKLTGVQRSWSRLLLRNAFILAHEATTQQERSRLTEATVRLFLISDFFDPESTATNAPERLPWSSAVVRDLPQFISAQIQLAQKLTEKIVDTHGALPPQYDCHLLSQFKTVAELNNNDDSHTVTWQLLEPFIQHPELALHWLNISFFRVPHDLIAWIIARLNKNDAHSIQCLAVWVTFLYQNGATTSEFHAAAMRLVGKRCTPQQVQKIHDFLHANTHKDSDKSVRPN</sequence>
<reference evidence="2 3" key="1">
    <citation type="submission" date="2017-03" db="EMBL/GenBank/DDBJ databases">
        <title>An alternative strategy for trypanosome survival in the mammalian bloodstream revealed through genome and transcriptome analysis of the ubiquitous bovine parasite Trypanosoma (Megatrypanum) theileri.</title>
        <authorList>
            <person name="Kelly S."/>
            <person name="Ivens A."/>
            <person name="Mott A."/>
            <person name="O'Neill E."/>
            <person name="Emms D."/>
            <person name="Macleod O."/>
            <person name="Voorheis P."/>
            <person name="Matthews J."/>
            <person name="Matthews K."/>
            <person name="Carrington M."/>
        </authorList>
    </citation>
    <scope>NUCLEOTIDE SEQUENCE [LARGE SCALE GENOMIC DNA]</scope>
    <source>
        <strain evidence="2">Edinburgh</strain>
    </source>
</reference>
<dbReference type="EMBL" id="NBCO01000010">
    <property type="protein sequence ID" value="ORC89863.1"/>
    <property type="molecule type" value="Genomic_DNA"/>
</dbReference>
<dbReference type="GeneID" id="39984402"/>
<evidence type="ECO:0000256" key="1">
    <source>
        <dbReference type="SAM" id="MobiDB-lite"/>
    </source>
</evidence>
<feature type="region of interest" description="Disordered" evidence="1">
    <location>
        <begin position="934"/>
        <end position="955"/>
    </location>
</feature>
<accession>A0A1X0NZE5</accession>
<feature type="compositionally biased region" description="Low complexity" evidence="1">
    <location>
        <begin position="1039"/>
        <end position="1052"/>
    </location>
</feature>
<feature type="region of interest" description="Disordered" evidence="1">
    <location>
        <begin position="16"/>
        <end position="43"/>
    </location>
</feature>
<evidence type="ECO:0000313" key="2">
    <source>
        <dbReference type="EMBL" id="ORC89863.1"/>
    </source>
</evidence>
<feature type="compositionally biased region" description="Low complexity" evidence="1">
    <location>
        <begin position="850"/>
        <end position="867"/>
    </location>
</feature>
<gene>
    <name evidence="2" type="ORF">TM35_000101310</name>
</gene>
<proteinExistence type="predicted"/>
<dbReference type="VEuPathDB" id="TriTrypDB:TM35_000101310"/>
<comment type="caution">
    <text evidence="2">The sequence shown here is derived from an EMBL/GenBank/DDBJ whole genome shotgun (WGS) entry which is preliminary data.</text>
</comment>